<feature type="coiled-coil region" evidence="1">
    <location>
        <begin position="34"/>
        <end position="61"/>
    </location>
</feature>
<dbReference type="EMBL" id="VITK01000003">
    <property type="protein sequence ID" value="TWB02079.1"/>
    <property type="molecule type" value="Genomic_DNA"/>
</dbReference>
<evidence type="ECO:0000313" key="4">
    <source>
        <dbReference type="Proteomes" id="UP000319949"/>
    </source>
</evidence>
<comment type="caution">
    <text evidence="3">The sequence shown here is derived from an EMBL/GenBank/DDBJ whole genome shotgun (WGS) entry which is preliminary data.</text>
</comment>
<keyword evidence="2" id="KW-0472">Membrane</keyword>
<dbReference type="AlphaFoldDB" id="A0A560DY93"/>
<keyword evidence="2" id="KW-1133">Transmembrane helix</keyword>
<evidence type="ECO:0000256" key="2">
    <source>
        <dbReference type="SAM" id="Phobius"/>
    </source>
</evidence>
<dbReference type="STRING" id="1803665.GCA_001641335_04464"/>
<accession>A0A560DY93</accession>
<dbReference type="Proteomes" id="UP000319949">
    <property type="component" value="Unassembled WGS sequence"/>
</dbReference>
<name>A0A560DY93_9BRAD</name>
<dbReference type="OrthoDB" id="8244697at2"/>
<evidence type="ECO:0000313" key="3">
    <source>
        <dbReference type="EMBL" id="TWB02079.1"/>
    </source>
</evidence>
<sequence length="91" mass="10042">MFDSDRMSEELRTLKVDVTRLLSTAGEEMFESSKERTEALADQIKAALAELGETVGEEQEQLQGLIADRPITSLASAFALGVVVGFMLRRH</sequence>
<organism evidence="3 4">
    <name type="scientific">Bradyrhizobium stylosanthis</name>
    <dbReference type="NCBI Taxonomy" id="1803665"/>
    <lineage>
        <taxon>Bacteria</taxon>
        <taxon>Pseudomonadati</taxon>
        <taxon>Pseudomonadota</taxon>
        <taxon>Alphaproteobacteria</taxon>
        <taxon>Hyphomicrobiales</taxon>
        <taxon>Nitrobacteraceae</taxon>
        <taxon>Bradyrhizobium</taxon>
    </lineage>
</organism>
<reference evidence="3 4" key="1">
    <citation type="submission" date="2019-06" db="EMBL/GenBank/DDBJ databases">
        <title>Genomic Encyclopedia of Type Strains, Phase IV (KMG-V): Genome sequencing to study the core and pangenomes of soil and plant-associated prokaryotes.</title>
        <authorList>
            <person name="Whitman W."/>
        </authorList>
    </citation>
    <scope>NUCLEOTIDE SEQUENCE [LARGE SCALE GENOMIC DNA]</scope>
    <source>
        <strain evidence="3 4">BR 510</strain>
    </source>
</reference>
<protein>
    <recommendedName>
        <fullName evidence="5">ElaB/YqjD/DUF883 family membrane-anchored ribosome-binding protein</fullName>
    </recommendedName>
</protein>
<dbReference type="RefSeq" id="WP_145661613.1">
    <property type="nucleotide sequence ID" value="NZ_VITK01000003.1"/>
</dbReference>
<keyword evidence="1" id="KW-0175">Coiled coil</keyword>
<keyword evidence="4" id="KW-1185">Reference proteome</keyword>
<evidence type="ECO:0000256" key="1">
    <source>
        <dbReference type="SAM" id="Coils"/>
    </source>
</evidence>
<gene>
    <name evidence="3" type="ORF">FBZ96_103861</name>
</gene>
<feature type="transmembrane region" description="Helical" evidence="2">
    <location>
        <begin position="71"/>
        <end position="88"/>
    </location>
</feature>
<evidence type="ECO:0008006" key="5">
    <source>
        <dbReference type="Google" id="ProtNLM"/>
    </source>
</evidence>
<proteinExistence type="predicted"/>
<keyword evidence="2" id="KW-0812">Transmembrane</keyword>